<gene>
    <name evidence="2" type="ORF">ONZ51_g6131</name>
</gene>
<accession>A0AAD7TV92</accession>
<evidence type="ECO:0000256" key="1">
    <source>
        <dbReference type="SAM" id="Phobius"/>
    </source>
</evidence>
<dbReference type="Proteomes" id="UP001215151">
    <property type="component" value="Unassembled WGS sequence"/>
</dbReference>
<feature type="transmembrane region" description="Helical" evidence="1">
    <location>
        <begin position="12"/>
        <end position="35"/>
    </location>
</feature>
<organism evidence="2 3">
    <name type="scientific">Trametes cubensis</name>
    <dbReference type="NCBI Taxonomy" id="1111947"/>
    <lineage>
        <taxon>Eukaryota</taxon>
        <taxon>Fungi</taxon>
        <taxon>Dikarya</taxon>
        <taxon>Basidiomycota</taxon>
        <taxon>Agaricomycotina</taxon>
        <taxon>Agaricomycetes</taxon>
        <taxon>Polyporales</taxon>
        <taxon>Polyporaceae</taxon>
        <taxon>Trametes</taxon>
    </lineage>
</organism>
<evidence type="ECO:0000313" key="2">
    <source>
        <dbReference type="EMBL" id="KAJ8481233.1"/>
    </source>
</evidence>
<comment type="caution">
    <text evidence="2">The sequence shown here is derived from an EMBL/GenBank/DDBJ whole genome shotgun (WGS) entry which is preliminary data.</text>
</comment>
<proteinExistence type="predicted"/>
<sequence>MTSLTFAVKFSLTFVVLGLHLALFVLFVIPLAIHSGSNTEAIALGIEVVQLILISIRLYYYFRYRNASSRLKHERLFFVSLWLISLTGALWISIRSPGLLEDFSGLSHPEVAAIVAITFTWLSWTLTVHLIWIAVQDHEAALDEEDVLEPVPWPSYTSPPRISRPKRISAKVVAVAHGSDPLLWARKKDRHGQAPARTAGVQPAKPTYNPHDRLPALLPHTGMKTTYNQWYLGEAV</sequence>
<keyword evidence="1" id="KW-1133">Transmembrane helix</keyword>
<dbReference type="EMBL" id="JAPEVG010000142">
    <property type="protein sequence ID" value="KAJ8481233.1"/>
    <property type="molecule type" value="Genomic_DNA"/>
</dbReference>
<dbReference type="AlphaFoldDB" id="A0AAD7TV92"/>
<name>A0AAD7TV92_9APHY</name>
<feature type="transmembrane region" description="Helical" evidence="1">
    <location>
        <begin position="41"/>
        <end position="62"/>
    </location>
</feature>
<feature type="transmembrane region" description="Helical" evidence="1">
    <location>
        <begin position="114"/>
        <end position="135"/>
    </location>
</feature>
<protein>
    <submittedName>
        <fullName evidence="2">Uncharacterized protein</fullName>
    </submittedName>
</protein>
<reference evidence="2" key="1">
    <citation type="submission" date="2022-11" db="EMBL/GenBank/DDBJ databases">
        <title>Genome Sequence of Cubamyces cubensis.</title>
        <authorList>
            <person name="Buettner E."/>
        </authorList>
    </citation>
    <scope>NUCLEOTIDE SEQUENCE</scope>
    <source>
        <strain evidence="2">MPL-01</strain>
    </source>
</reference>
<feature type="transmembrane region" description="Helical" evidence="1">
    <location>
        <begin position="74"/>
        <end position="94"/>
    </location>
</feature>
<keyword evidence="1" id="KW-0812">Transmembrane</keyword>
<evidence type="ECO:0000313" key="3">
    <source>
        <dbReference type="Proteomes" id="UP001215151"/>
    </source>
</evidence>
<keyword evidence="1" id="KW-0472">Membrane</keyword>
<keyword evidence="3" id="KW-1185">Reference proteome</keyword>